<dbReference type="Proteomes" id="UP000681720">
    <property type="component" value="Unassembled WGS sequence"/>
</dbReference>
<organism evidence="1 5">
    <name type="scientific">Rotaria magnacalcarata</name>
    <dbReference type="NCBI Taxonomy" id="392030"/>
    <lineage>
        <taxon>Eukaryota</taxon>
        <taxon>Metazoa</taxon>
        <taxon>Spiralia</taxon>
        <taxon>Gnathifera</taxon>
        <taxon>Rotifera</taxon>
        <taxon>Eurotatoria</taxon>
        <taxon>Bdelloidea</taxon>
        <taxon>Philodinida</taxon>
        <taxon>Philodinidae</taxon>
        <taxon>Rotaria</taxon>
    </lineage>
</organism>
<dbReference type="Proteomes" id="UP000663834">
    <property type="component" value="Unassembled WGS sequence"/>
</dbReference>
<evidence type="ECO:0000313" key="2">
    <source>
        <dbReference type="EMBL" id="CAF1595234.1"/>
    </source>
</evidence>
<proteinExistence type="predicted"/>
<evidence type="ECO:0000313" key="4">
    <source>
        <dbReference type="EMBL" id="CAF4237317.1"/>
    </source>
</evidence>
<evidence type="ECO:0000313" key="3">
    <source>
        <dbReference type="EMBL" id="CAF3825355.1"/>
    </source>
</evidence>
<evidence type="ECO:0000313" key="1">
    <source>
        <dbReference type="EMBL" id="CAF1308350.1"/>
    </source>
</evidence>
<dbReference type="EMBL" id="CAJNOV010016739">
    <property type="protein sequence ID" value="CAF1595234.1"/>
    <property type="molecule type" value="Genomic_DNA"/>
</dbReference>
<dbReference type="Proteomes" id="UP000663855">
    <property type="component" value="Unassembled WGS sequence"/>
</dbReference>
<dbReference type="Proteomes" id="UP000681967">
    <property type="component" value="Unassembled WGS sequence"/>
</dbReference>
<comment type="caution">
    <text evidence="1">The sequence shown here is derived from an EMBL/GenBank/DDBJ whole genome shotgun (WGS) entry which is preliminary data.</text>
</comment>
<dbReference type="EMBL" id="CAJOBJ010024729">
    <property type="protein sequence ID" value="CAF4237317.1"/>
    <property type="molecule type" value="Genomic_DNA"/>
</dbReference>
<dbReference type="EMBL" id="CAJOBH010000920">
    <property type="protein sequence ID" value="CAF3825355.1"/>
    <property type="molecule type" value="Genomic_DNA"/>
</dbReference>
<dbReference type="EMBL" id="CAJNOW010001150">
    <property type="protein sequence ID" value="CAF1308350.1"/>
    <property type="molecule type" value="Genomic_DNA"/>
</dbReference>
<protein>
    <submittedName>
        <fullName evidence="1">Uncharacterized protein</fullName>
    </submittedName>
</protein>
<sequence>IGFFSSNDVSKTLLRDSLCQKKRPPSFVVLHLLTVNLASQIKSSSNSFSLNCLFEEAKTSGSYLKSCL</sequence>
<name>A0A815EBX0_9BILA</name>
<evidence type="ECO:0000313" key="5">
    <source>
        <dbReference type="Proteomes" id="UP000663834"/>
    </source>
</evidence>
<dbReference type="AlphaFoldDB" id="A0A815EBX0"/>
<gene>
    <name evidence="3" type="ORF">BYL167_LOCUS4371</name>
    <name evidence="2" type="ORF">CJN711_LOCUS34500</name>
    <name evidence="4" type="ORF">GIL414_LOCUS23103</name>
    <name evidence="1" type="ORF">KQP761_LOCUS5126</name>
</gene>
<feature type="non-terminal residue" evidence="1">
    <location>
        <position position="1"/>
    </location>
</feature>
<accession>A0A815EBX0</accession>
<reference evidence="1" key="1">
    <citation type="submission" date="2021-02" db="EMBL/GenBank/DDBJ databases">
        <authorList>
            <person name="Nowell W R."/>
        </authorList>
    </citation>
    <scope>NUCLEOTIDE SEQUENCE</scope>
</reference>